<dbReference type="RefSeq" id="WP_131172305.1">
    <property type="nucleotide sequence ID" value="NZ_FXTL01000011.1"/>
</dbReference>
<dbReference type="OrthoDB" id="9815677at2"/>
<dbReference type="AlphaFoldDB" id="A0A4Q9KJJ6"/>
<comment type="similarity">
    <text evidence="1">Belongs to the CutC family.</text>
</comment>
<proteinExistence type="inferred from homology"/>
<dbReference type="PANTHER" id="PTHR12598:SF0">
    <property type="entry name" value="COPPER HOMEOSTASIS PROTEIN CUTC HOMOLOG"/>
    <property type="match status" value="1"/>
</dbReference>
<organism evidence="3 4">
    <name type="scientific">Propioniciclava tarda</name>
    <dbReference type="NCBI Taxonomy" id="433330"/>
    <lineage>
        <taxon>Bacteria</taxon>
        <taxon>Bacillati</taxon>
        <taxon>Actinomycetota</taxon>
        <taxon>Actinomycetes</taxon>
        <taxon>Propionibacteriales</taxon>
        <taxon>Propionibacteriaceae</taxon>
        <taxon>Propioniciclava</taxon>
    </lineage>
</organism>
<dbReference type="EMBL" id="SDMR01000011">
    <property type="protein sequence ID" value="TBT94603.1"/>
    <property type="molecule type" value="Genomic_DNA"/>
</dbReference>
<reference evidence="3 4" key="1">
    <citation type="submission" date="2019-01" db="EMBL/GenBank/DDBJ databases">
        <title>Lactibacter flavus gen. nov., sp. nov., a novel bacterium of the family Propionibacteriaceae isolated from raw milk and dairy products.</title>
        <authorList>
            <person name="Huptas C."/>
            <person name="Wenning M."/>
            <person name="Breitenwieser F."/>
            <person name="Doll E."/>
            <person name="Von Neubeck M."/>
            <person name="Busse H.-J."/>
            <person name="Scherer S."/>
        </authorList>
    </citation>
    <scope>NUCLEOTIDE SEQUENCE [LARGE SCALE GENOMIC DNA]</scope>
    <source>
        <strain evidence="3 4">DSM 22130</strain>
    </source>
</reference>
<evidence type="ECO:0000313" key="4">
    <source>
        <dbReference type="Proteomes" id="UP000291933"/>
    </source>
</evidence>
<dbReference type="GO" id="GO:0005507">
    <property type="term" value="F:copper ion binding"/>
    <property type="evidence" value="ECO:0007669"/>
    <property type="project" value="TreeGrafter"/>
</dbReference>
<gene>
    <name evidence="3" type="ORF">ET996_09380</name>
</gene>
<dbReference type="InterPro" id="IPR036822">
    <property type="entry name" value="CutC-like_dom_sf"/>
</dbReference>
<dbReference type="Proteomes" id="UP000291933">
    <property type="component" value="Unassembled WGS sequence"/>
</dbReference>
<sequence>MNPLLEVRVTNAADAAPAEAGGADRLDVVGDLVDGGLSPEPRLVAELRRRTTIHLRPVVRLREGFGTDGGEVSRLRGLIASYASAGADGVSLGFLNGLGDVDLEVVGALVGDVSLPWTFHRAVDAVLDADRGWRVLLGLPGLDAVATAGSARDVDAGLDALIARAKAEPRAAALMLVGGGLLPEHVPWLLRAGVRQFHLDAQARPGGSWKAYVDAALVRSWRTLLDDESAHLRH</sequence>
<dbReference type="SUPFAM" id="SSF110395">
    <property type="entry name" value="CutC-like"/>
    <property type="match status" value="1"/>
</dbReference>
<dbReference type="InterPro" id="IPR005627">
    <property type="entry name" value="CutC-like"/>
</dbReference>
<dbReference type="Gene3D" id="3.20.20.380">
    <property type="entry name" value="Copper homeostasis (CutC) domain"/>
    <property type="match status" value="1"/>
</dbReference>
<name>A0A4Q9KJJ6_PROTD</name>
<comment type="caution">
    <text evidence="3">The sequence shown here is derived from an EMBL/GenBank/DDBJ whole genome shotgun (WGS) entry which is preliminary data.</text>
</comment>
<dbReference type="PANTHER" id="PTHR12598">
    <property type="entry name" value="COPPER HOMEOSTASIS PROTEIN CUTC"/>
    <property type="match status" value="1"/>
</dbReference>
<protein>
    <recommendedName>
        <fullName evidence="2">Copper homeostasis protein cutC homolog</fullName>
    </recommendedName>
</protein>
<evidence type="ECO:0000313" key="3">
    <source>
        <dbReference type="EMBL" id="TBT94603.1"/>
    </source>
</evidence>
<dbReference type="Pfam" id="PF03932">
    <property type="entry name" value="CutC"/>
    <property type="match status" value="1"/>
</dbReference>
<evidence type="ECO:0000256" key="2">
    <source>
        <dbReference type="ARBA" id="ARBA00019014"/>
    </source>
</evidence>
<accession>A0A4Q9KJJ6</accession>
<keyword evidence="4" id="KW-1185">Reference proteome</keyword>
<evidence type="ECO:0000256" key="1">
    <source>
        <dbReference type="ARBA" id="ARBA00007768"/>
    </source>
</evidence>